<keyword evidence="5" id="KW-1185">Reference proteome</keyword>
<dbReference type="Ensembl" id="ENSMLET00000033226.1">
    <property type="protein sequence ID" value="ENSMLEP00000009823.1"/>
    <property type="gene ID" value="ENSMLEG00000029099.1"/>
</dbReference>
<dbReference type="InterPro" id="IPR018200">
    <property type="entry name" value="USP_CS"/>
</dbReference>
<name>A0A2K5Y2N8_MANLE</name>
<dbReference type="AlphaFoldDB" id="A0A2K5Y2N8"/>
<dbReference type="SUPFAM" id="SSF54001">
    <property type="entry name" value="Cysteine proteinases"/>
    <property type="match status" value="1"/>
</dbReference>
<dbReference type="STRING" id="9568.ENSMLEP00000009823"/>
<dbReference type="OMA" id="ENAYHCN"/>
<dbReference type="GO" id="GO:0005634">
    <property type="term" value="C:nucleus"/>
    <property type="evidence" value="ECO:0007669"/>
    <property type="project" value="TreeGrafter"/>
</dbReference>
<dbReference type="InterPro" id="IPR028889">
    <property type="entry name" value="USP"/>
</dbReference>
<evidence type="ECO:0000256" key="1">
    <source>
        <dbReference type="ARBA" id="ARBA00008245"/>
    </source>
</evidence>
<protein>
    <recommendedName>
        <fullName evidence="3">USP domain-containing protein</fullName>
    </recommendedName>
</protein>
<sequence>MEADSLHLGGEWQFNHSSKLTSSRPDAAFAEIQPMSTSVMVWLLWQDSLPPERSFLSVAGDLLVGAGLQNMGNTCYVNASLQCLTYTPPLANYMLSREHSQTCHRHKCCMLCMMEAHITRVLHCPGHVIQPSQALAAGFHRGKQEDAHEFLMFTTDAMKKACLPGHKQVDHDSKDTTLIHQIFGGYWRSQIKCLHCQGISDIFGPYLDIALDIQAAQSVKQALEQVVKPEELNGENAYHCGLGLQKAPASNTFTLQTSAKVLILVLRRFSDVTGNKLAKNVQYPECLDMQPYVSQQNTGPLVYVLYAVLVHAEWSCHNGHYLSYMKAPGGQWYKMDDAEVTACSIASVLSQLAYVLFYIQKSELERRSESQGELQREPCLQVPPDLEEHLVEKATQENTLDHWKFLQEQNKTKPDFNIRKVECTLPPNVLVIHPSKYKSGMNNRHPEQQSSLLNLSSRNLTPQESMNTGTLTSLQGRTRRSKERNKHSKRVLFVCQ</sequence>
<dbReference type="GO" id="GO:0006508">
    <property type="term" value="P:proteolysis"/>
    <property type="evidence" value="ECO:0007669"/>
    <property type="project" value="UniProtKB-ARBA"/>
</dbReference>
<dbReference type="PANTHER" id="PTHR24006">
    <property type="entry name" value="UBIQUITIN CARBOXYL-TERMINAL HYDROLASE"/>
    <property type="match status" value="1"/>
</dbReference>
<dbReference type="PANTHER" id="PTHR24006:SF651">
    <property type="entry name" value="INACTIVE UBIQUITIN CARBOXYL-TERMINAL HYDROLASE 17-LIKE PROTEIN 4-RELATED"/>
    <property type="match status" value="1"/>
</dbReference>
<dbReference type="InterPro" id="IPR038765">
    <property type="entry name" value="Papain-like_cys_pep_sf"/>
</dbReference>
<organism evidence="4 5">
    <name type="scientific">Mandrillus leucophaeus</name>
    <name type="common">Drill</name>
    <name type="synonym">Papio leucophaeus</name>
    <dbReference type="NCBI Taxonomy" id="9568"/>
    <lineage>
        <taxon>Eukaryota</taxon>
        <taxon>Metazoa</taxon>
        <taxon>Chordata</taxon>
        <taxon>Craniata</taxon>
        <taxon>Vertebrata</taxon>
        <taxon>Euteleostomi</taxon>
        <taxon>Mammalia</taxon>
        <taxon>Eutheria</taxon>
        <taxon>Euarchontoglires</taxon>
        <taxon>Primates</taxon>
        <taxon>Haplorrhini</taxon>
        <taxon>Catarrhini</taxon>
        <taxon>Cercopithecidae</taxon>
        <taxon>Cercopithecinae</taxon>
        <taxon>Mandrillus</taxon>
    </lineage>
</organism>
<reference evidence="4" key="1">
    <citation type="submission" date="2025-08" db="UniProtKB">
        <authorList>
            <consortium name="Ensembl"/>
        </authorList>
    </citation>
    <scope>IDENTIFICATION</scope>
</reference>
<dbReference type="Gene3D" id="3.90.70.10">
    <property type="entry name" value="Cysteine proteinases"/>
    <property type="match status" value="1"/>
</dbReference>
<evidence type="ECO:0000313" key="4">
    <source>
        <dbReference type="Ensembl" id="ENSMLEP00000009823.1"/>
    </source>
</evidence>
<dbReference type="GO" id="GO:0042981">
    <property type="term" value="P:regulation of apoptotic process"/>
    <property type="evidence" value="ECO:0007669"/>
    <property type="project" value="TreeGrafter"/>
</dbReference>
<evidence type="ECO:0000256" key="2">
    <source>
        <dbReference type="SAM" id="MobiDB-lite"/>
    </source>
</evidence>
<feature type="domain" description="USP" evidence="3">
    <location>
        <begin position="66"/>
        <end position="361"/>
    </location>
</feature>
<dbReference type="PROSITE" id="PS00972">
    <property type="entry name" value="USP_1"/>
    <property type="match status" value="1"/>
</dbReference>
<dbReference type="GeneTree" id="ENSGT00940000161948"/>
<proteinExistence type="inferred from homology"/>
<dbReference type="Pfam" id="PF00443">
    <property type="entry name" value="UCH"/>
    <property type="match status" value="1"/>
</dbReference>
<evidence type="ECO:0000259" key="3">
    <source>
        <dbReference type="PROSITE" id="PS50235"/>
    </source>
</evidence>
<dbReference type="InterPro" id="IPR050164">
    <property type="entry name" value="Peptidase_C19"/>
</dbReference>
<reference evidence="4" key="2">
    <citation type="submission" date="2025-09" db="UniProtKB">
        <authorList>
            <consortium name="Ensembl"/>
        </authorList>
    </citation>
    <scope>IDENTIFICATION</scope>
</reference>
<feature type="compositionally biased region" description="Polar residues" evidence="2">
    <location>
        <begin position="461"/>
        <end position="476"/>
    </location>
</feature>
<dbReference type="PROSITE" id="PS50235">
    <property type="entry name" value="USP_3"/>
    <property type="match status" value="1"/>
</dbReference>
<dbReference type="FunFam" id="3.90.70.10:FF:000070">
    <property type="entry name" value="Ubiquitin carboxyl-terminal hydrolase 17-like protein 17"/>
    <property type="match status" value="1"/>
</dbReference>
<feature type="region of interest" description="Disordered" evidence="2">
    <location>
        <begin position="459"/>
        <end position="490"/>
    </location>
</feature>
<dbReference type="GO" id="GO:0005829">
    <property type="term" value="C:cytosol"/>
    <property type="evidence" value="ECO:0007669"/>
    <property type="project" value="TreeGrafter"/>
</dbReference>
<dbReference type="GO" id="GO:0016579">
    <property type="term" value="P:protein deubiquitination"/>
    <property type="evidence" value="ECO:0007669"/>
    <property type="project" value="InterPro"/>
</dbReference>
<dbReference type="Proteomes" id="UP000233140">
    <property type="component" value="Unassembled WGS sequence"/>
</dbReference>
<evidence type="ECO:0000313" key="5">
    <source>
        <dbReference type="Proteomes" id="UP000233140"/>
    </source>
</evidence>
<feature type="compositionally biased region" description="Basic residues" evidence="2">
    <location>
        <begin position="477"/>
        <end position="490"/>
    </location>
</feature>
<dbReference type="CDD" id="cd02661">
    <property type="entry name" value="Peptidase_C19E"/>
    <property type="match status" value="1"/>
</dbReference>
<accession>A0A2K5Y2N8</accession>
<dbReference type="InterPro" id="IPR001394">
    <property type="entry name" value="Peptidase_C19_UCH"/>
</dbReference>
<comment type="similarity">
    <text evidence="1">Belongs to the peptidase C19 family. USP17 subfamily.</text>
</comment>
<dbReference type="GO" id="GO:0004843">
    <property type="term" value="F:cysteine-type deubiquitinase activity"/>
    <property type="evidence" value="ECO:0007669"/>
    <property type="project" value="InterPro"/>
</dbReference>